<sequence>MKGQAVERISIRWLPDPAFEDTRTVAINVGGYFIDLRTTKEDPSIQWSHAGELTILKEEPFTCRWTHIIDSLGFTDPDEASFTKLPNGDELEVGETKCPHKNDAMTPYEEVWRDVTAHNKPEEPSWILRSSQGNTFIGRVGNIFQANTKDASGFAARREDFVTGTGEWDISFDSGNTSAIPRVSAVLDELKQKSKWSVGEKVTIGGREFSIIAIEEN</sequence>
<dbReference type="STRING" id="78410.A0A0N8H6T0"/>
<evidence type="ECO:0008006" key="3">
    <source>
        <dbReference type="Google" id="ProtNLM"/>
    </source>
</evidence>
<dbReference type="Pfam" id="PF16815">
    <property type="entry name" value="HRI1"/>
    <property type="match status" value="1"/>
</dbReference>
<reference evidence="1 2" key="1">
    <citation type="submission" date="2015-09" db="EMBL/GenBank/DDBJ databases">
        <title>Draft genome of a European isolate of the apple canker pathogen Neonectria ditissima.</title>
        <authorList>
            <person name="Gomez-Cortecero A."/>
            <person name="Harrison R.J."/>
            <person name="Armitage A.D."/>
        </authorList>
    </citation>
    <scope>NUCLEOTIDE SEQUENCE [LARGE SCALE GENOMIC DNA]</scope>
    <source>
        <strain evidence="1 2">R09/05</strain>
    </source>
</reference>
<dbReference type="InterPro" id="IPR043047">
    <property type="entry name" value="Hri1_N_sf"/>
</dbReference>
<gene>
    <name evidence="1" type="ORF">AK830_g6714</name>
</gene>
<protein>
    <recommendedName>
        <fullName evidence="3">Protein HRI1</fullName>
    </recommendedName>
</protein>
<evidence type="ECO:0000313" key="1">
    <source>
        <dbReference type="EMBL" id="KPM39828.1"/>
    </source>
</evidence>
<name>A0A0N8H6T0_9HYPO</name>
<evidence type="ECO:0000313" key="2">
    <source>
        <dbReference type="Proteomes" id="UP000050424"/>
    </source>
</evidence>
<keyword evidence="2" id="KW-1185">Reference proteome</keyword>
<organism evidence="1 2">
    <name type="scientific">Neonectria ditissima</name>
    <dbReference type="NCBI Taxonomy" id="78410"/>
    <lineage>
        <taxon>Eukaryota</taxon>
        <taxon>Fungi</taxon>
        <taxon>Dikarya</taxon>
        <taxon>Ascomycota</taxon>
        <taxon>Pezizomycotina</taxon>
        <taxon>Sordariomycetes</taxon>
        <taxon>Hypocreomycetidae</taxon>
        <taxon>Hypocreales</taxon>
        <taxon>Nectriaceae</taxon>
        <taxon>Neonectria</taxon>
    </lineage>
</organism>
<dbReference type="Gene3D" id="2.40.128.320">
    <property type="entry name" value="Protein HRI1, N-terminal domain"/>
    <property type="match status" value="1"/>
</dbReference>
<dbReference type="AlphaFoldDB" id="A0A0N8H6T0"/>
<dbReference type="EMBL" id="LKCW01000097">
    <property type="protein sequence ID" value="KPM39828.1"/>
    <property type="molecule type" value="Genomic_DNA"/>
</dbReference>
<accession>A0A0N8H6T0</accession>
<dbReference type="OrthoDB" id="4045395at2759"/>
<dbReference type="InterPro" id="IPR031818">
    <property type="entry name" value="Hri1"/>
</dbReference>
<comment type="caution">
    <text evidence="1">The sequence shown here is derived from an EMBL/GenBank/DDBJ whole genome shotgun (WGS) entry which is preliminary data.</text>
</comment>
<dbReference type="Proteomes" id="UP000050424">
    <property type="component" value="Unassembled WGS sequence"/>
</dbReference>
<proteinExistence type="predicted"/>